<evidence type="ECO:0000259" key="2">
    <source>
        <dbReference type="Pfam" id="PF11707"/>
    </source>
</evidence>
<dbReference type="Pfam" id="PF26140">
    <property type="entry name" value="HEAT_URB1"/>
    <property type="match status" value="1"/>
</dbReference>
<dbReference type="InterPro" id="IPR039844">
    <property type="entry name" value="URB1"/>
</dbReference>
<accession>A0AAV5S245</accession>
<evidence type="ECO:0000259" key="4">
    <source>
        <dbReference type="Pfam" id="PF26140"/>
    </source>
</evidence>
<dbReference type="GO" id="GO:0000463">
    <property type="term" value="P:maturation of LSU-rRNA from tricistronic rRNA transcript (SSU-rRNA, 5.8S rRNA, LSU-rRNA)"/>
    <property type="evidence" value="ECO:0007669"/>
    <property type="project" value="TreeGrafter"/>
</dbReference>
<dbReference type="PANTHER" id="PTHR13500">
    <property type="entry name" value="NUCLEOLAR PRERIBOSOMAL-ASSOCIATED PROTEIN 1"/>
    <property type="match status" value="1"/>
</dbReference>
<feature type="region of interest" description="Disordered" evidence="1">
    <location>
        <begin position="185"/>
        <end position="205"/>
    </location>
</feature>
<feature type="domain" description="URB1 N-terminal" evidence="2">
    <location>
        <begin position="75"/>
        <end position="408"/>
    </location>
</feature>
<dbReference type="GO" id="GO:0005730">
    <property type="term" value="C:nucleolus"/>
    <property type="evidence" value="ECO:0007669"/>
    <property type="project" value="TreeGrafter"/>
</dbReference>
<feature type="region of interest" description="Disordered" evidence="1">
    <location>
        <begin position="1"/>
        <end position="24"/>
    </location>
</feature>
<evidence type="ECO:0000313" key="6">
    <source>
        <dbReference type="Proteomes" id="UP001377567"/>
    </source>
</evidence>
<gene>
    <name evidence="5" type="ORF">DAKH74_043410</name>
</gene>
<dbReference type="EMBL" id="BTGD01000016">
    <property type="protein sequence ID" value="GMM57725.1"/>
    <property type="molecule type" value="Genomic_DNA"/>
</dbReference>
<reference evidence="5 6" key="1">
    <citation type="journal article" date="2023" name="Elife">
        <title>Identification of key yeast species and microbe-microbe interactions impacting larval growth of Drosophila in the wild.</title>
        <authorList>
            <person name="Mure A."/>
            <person name="Sugiura Y."/>
            <person name="Maeda R."/>
            <person name="Honda K."/>
            <person name="Sakurai N."/>
            <person name="Takahashi Y."/>
            <person name="Watada M."/>
            <person name="Katoh T."/>
            <person name="Gotoh A."/>
            <person name="Gotoh Y."/>
            <person name="Taniguchi I."/>
            <person name="Nakamura K."/>
            <person name="Hayashi T."/>
            <person name="Katayama T."/>
            <person name="Uemura T."/>
            <person name="Hattori Y."/>
        </authorList>
    </citation>
    <scope>NUCLEOTIDE SEQUENCE [LARGE SCALE GENOMIC DNA]</scope>
    <source>
        <strain evidence="5 6">KH-74</strain>
    </source>
</reference>
<dbReference type="PANTHER" id="PTHR13500:SF0">
    <property type="entry name" value="NUCLEOLAR PRE-RIBOSOMAL-ASSOCIATED PROTEIN 1"/>
    <property type="match status" value="1"/>
</dbReference>
<dbReference type="Pfam" id="PF11707">
    <property type="entry name" value="Npa1"/>
    <property type="match status" value="1"/>
</dbReference>
<dbReference type="InterPro" id="IPR032436">
    <property type="entry name" value="URB1_C"/>
</dbReference>
<dbReference type="InterPro" id="IPR021714">
    <property type="entry name" value="URB1_N"/>
</dbReference>
<feature type="domain" description="URB1 C-terminal" evidence="3">
    <location>
        <begin position="1451"/>
        <end position="1650"/>
    </location>
</feature>
<proteinExistence type="predicted"/>
<feature type="domain" description="URB1 central HEAT repeat" evidence="4">
    <location>
        <begin position="587"/>
        <end position="757"/>
    </location>
</feature>
<evidence type="ECO:0000256" key="1">
    <source>
        <dbReference type="SAM" id="MobiDB-lite"/>
    </source>
</evidence>
<protein>
    <submittedName>
        <fullName evidence="5">Urb1 protein</fullName>
    </submittedName>
</protein>
<name>A0AAV5S245_MAUHU</name>
<comment type="caution">
    <text evidence="5">The sequence shown here is derived from an EMBL/GenBank/DDBJ whole genome shotgun (WGS) entry which is preliminary data.</text>
</comment>
<evidence type="ECO:0000259" key="3">
    <source>
        <dbReference type="Pfam" id="PF16201"/>
    </source>
</evidence>
<dbReference type="Pfam" id="PF16201">
    <property type="entry name" value="NopRA1"/>
    <property type="match status" value="1"/>
</dbReference>
<sequence length="1724" mass="194596">MNSSGWKYSGAAAQRSGAKEQRAEGKKGAAKFAAGNEVDNGVLDALENILKDMAAQGDSRDYQAMVQFFRKGFGSQVVQTWSYYVQTNNHAKTSHSTSLVARTLTVLAGHPDTVQFGSTLIQLILTSYAKVIYRCLNNLRAQVTNPVLRLMKAMVSFDGSRHLEEFLAYFDFSLASLPRLLTPSKSELEGKTPAGSGSAQKPHQRPMRETFLDFWILLVARTPAILRRDLLTDNAKIMGAWFKYMDKVDSDALVDSAVTMFTHSILEEPFFKRTTKCKVLNELTISKLHSFYHSQNKDLVKKINHFFVVYGSSPEFSIAYPDNCVWFSESPVTGINTGAPVTVQQREFKLHNKLLFNLLRIFKPWEDDMQSATVVKILQHTPELVPPYCAYIASLGSHDPKMTSYWFGMTLLLGRMIRLPIPQFVLDIETDATPNQGFVLDNILPSPLTKVALTKALQDDNKVICQLACQLIVFAFQKLDSVLNMYSSKGWGSERAVISSMFLNSMPDLGIFTSVLANAYASNPSNQILPLSVSTILGYYSRTFPNFFSVSLPTPNIFTDIMKKTSFTGMEVTIIDKFLQFQKFNGTQMKWWNATKEQNSLFTSLLRLASSKNSTNIMTHKIDILLADLLHGTVIFNTDLLASPMLALINSLQVVALAEPATEDMSKIWKLLDECVSRCVKTVYKYVDMSQKYHYISPFLMALAEQWKYVDKTQHYDIISKWFGMLLRSFIYIGESQSGIQDMANELLTDIPEDLRSAYLTFSKDNTAKIQSNEYFMKLTADSSFAQYLSISTPSEIENSQRVPINDLDAATILVKLKQYISDEELTFDDQFRSYVIDLCSSLANYCAANSDFKILDKRVYVDILEAITSTQTSEVTKNKAIMVIQTLVKVSVDVSPDSIKADGDFQNYIFQWLLKNKSTSQDEEESSMRDTIQTFISVLSNEQLVELISETANESKLTTSLAVKQLCGADYTIEYSLLSTLISFNISECEDSICDFIRTGRVSSVVSNELLDTLMSDASYSNILRTFIGSSYFNASEMRERYAQLRDRNSEIAVAIALSNEESLTTEDEEFVKKVVGACFSEYRAITSENFRSYFQLFALYGKKYLSESDALEIVKFATTEFSHKFSDAAIEMVCAFDLLSDECITKWLGKMTLYITKVLTERSELSEKYQSVIKSFTKLVKLTNLWDNVNSNVINAQLEAIFDNQWLGNAEVMEYATLVVLSSKKKFVESARNVQFILNNEVNPLAKQKSEDDKLPLLVATVLYKLFTQDPAANSNVTVQKKLLTFYSGSISCEDRIILAILELIESTSSIVWTNDIITWDFLEDEDADSLNAGSSIPLIEEKKEGLILTLNKADIAFSTDHYVVARPAVPTFGDNETNAKSFEKIMQFHHRTQLIAPATPHRVVYDPVFLLLVSIQNTELVTEKVSTEDGTSKQIAFSVQKYLSAGLLQFVIGCLGDSDKDIVQVSTTMLTQMMYSLEQSQQFKEGNIFKVLLKKIVYSLVQQNQDENAHKVIPLIWYSCSRLCELLSHPTSQLYEKAYKWVLNGPTVRNNDVPLLYELIAPSKPDIDFDHYFAQLAWVLKTLENGVRTKEDVEFLKRRSAIEWLSNTQNIPYLNANMHSMINAIVFRIQRIDDGGSAMITRFAGISDAELKSISLESRLNTILAAGETKKTSKKELILREQLLNNAEILESYVAVADSQKRVRAWTNGDAPNILKRVCRR</sequence>
<dbReference type="InterPro" id="IPR059018">
    <property type="entry name" value="HEAT_URB1"/>
</dbReference>
<organism evidence="5 6">
    <name type="scientific">Maudiozyma humilis</name>
    <name type="common">Sour dough yeast</name>
    <name type="synonym">Kazachstania humilis</name>
    <dbReference type="NCBI Taxonomy" id="51915"/>
    <lineage>
        <taxon>Eukaryota</taxon>
        <taxon>Fungi</taxon>
        <taxon>Dikarya</taxon>
        <taxon>Ascomycota</taxon>
        <taxon>Saccharomycotina</taxon>
        <taxon>Saccharomycetes</taxon>
        <taxon>Saccharomycetales</taxon>
        <taxon>Saccharomycetaceae</taxon>
        <taxon>Maudiozyma</taxon>
    </lineage>
</organism>
<dbReference type="Proteomes" id="UP001377567">
    <property type="component" value="Unassembled WGS sequence"/>
</dbReference>
<evidence type="ECO:0000313" key="5">
    <source>
        <dbReference type="EMBL" id="GMM57725.1"/>
    </source>
</evidence>
<keyword evidence="6" id="KW-1185">Reference proteome</keyword>
<dbReference type="GO" id="GO:0000466">
    <property type="term" value="P:maturation of 5.8S rRNA from tricistronic rRNA transcript (SSU-rRNA, 5.8S rRNA, LSU-rRNA)"/>
    <property type="evidence" value="ECO:0007669"/>
    <property type="project" value="TreeGrafter"/>
</dbReference>